<proteinExistence type="predicted"/>
<sequence length="243" mass="27808">MDVSAETSLGFRPLYLQVREEITRQLASGRWQPGTMLPSEQELARELGVSQGTVRKALDAMTAERILVRRQGRGTFVAEYEESRILFQFFRLYPDSGERLFPISKVLNLSSATPNPREREALGLDDKATVWRISRLRYHGSELMLRETLSLPGQIFQGLSETEEIPNNVYRLYSQRWGITVTRISEKLKAVSADEVDRAALNCAVGAPLLEIRRIAFDLHKRPVEYRESRCQTETMHYASDLS</sequence>
<name>A0A859QF05_9HYPH</name>
<evidence type="ECO:0000313" key="5">
    <source>
        <dbReference type="Proteomes" id="UP000510721"/>
    </source>
</evidence>
<dbReference type="SMART" id="SM00345">
    <property type="entry name" value="HTH_GNTR"/>
    <property type="match status" value="1"/>
</dbReference>
<organism evidence="4 5">
    <name type="scientific">Sinorhizobium mexicanum</name>
    <dbReference type="NCBI Taxonomy" id="375549"/>
    <lineage>
        <taxon>Bacteria</taxon>
        <taxon>Pseudomonadati</taxon>
        <taxon>Pseudomonadota</taxon>
        <taxon>Alphaproteobacteria</taxon>
        <taxon>Hyphomicrobiales</taxon>
        <taxon>Rhizobiaceae</taxon>
        <taxon>Sinorhizobium/Ensifer group</taxon>
        <taxon>Sinorhizobium</taxon>
    </lineage>
</organism>
<keyword evidence="5" id="KW-1185">Reference proteome</keyword>
<accession>A0A859QF05</accession>
<reference evidence="4 5" key="1">
    <citation type="submission" date="2019-06" db="EMBL/GenBank/DDBJ databases">
        <title>Complete genome sequence of Ensifer mexicanus ITTG R7 isolated from nodules of Acacia angustissima (Mill.) Kuntze.</title>
        <authorList>
            <person name="Rincon-Rosales R."/>
            <person name="Rogel M.A."/>
            <person name="Guerrero G."/>
            <person name="Rincon-Molina C.I."/>
            <person name="Lopez-Lopez A."/>
            <person name="Martinez-Romero E."/>
        </authorList>
    </citation>
    <scope>NUCLEOTIDE SEQUENCE [LARGE SCALE GENOMIC DNA]</scope>
    <source>
        <strain evidence="4 5">ITTG R7</strain>
        <plasmid evidence="5">pemeittgr7c</plasmid>
    </source>
</reference>
<dbReference type="AlphaFoldDB" id="A0A859QF05"/>
<dbReference type="GO" id="GO:0045892">
    <property type="term" value="P:negative regulation of DNA-templated transcription"/>
    <property type="evidence" value="ECO:0007669"/>
    <property type="project" value="TreeGrafter"/>
</dbReference>
<keyword evidence="4" id="KW-0614">Plasmid</keyword>
<keyword evidence="1" id="KW-0805">Transcription regulation</keyword>
<dbReference type="PROSITE" id="PS50949">
    <property type="entry name" value="HTH_GNTR"/>
    <property type="match status" value="1"/>
</dbReference>
<dbReference type="RefSeq" id="WP_180943161.1">
    <property type="nucleotide sequence ID" value="NZ_CP041241.1"/>
</dbReference>
<gene>
    <name evidence="4" type="ORF">FKV68_25190</name>
</gene>
<dbReference type="Pfam" id="PF07702">
    <property type="entry name" value="UTRA"/>
    <property type="match status" value="1"/>
</dbReference>
<dbReference type="GO" id="GO:0003677">
    <property type="term" value="F:DNA binding"/>
    <property type="evidence" value="ECO:0007669"/>
    <property type="project" value="UniProtKB-KW"/>
</dbReference>
<dbReference type="Pfam" id="PF00392">
    <property type="entry name" value="GntR"/>
    <property type="match status" value="1"/>
</dbReference>
<dbReference type="SUPFAM" id="SSF46785">
    <property type="entry name" value="Winged helix' DNA-binding domain"/>
    <property type="match status" value="1"/>
</dbReference>
<dbReference type="InterPro" id="IPR036390">
    <property type="entry name" value="WH_DNA-bd_sf"/>
</dbReference>
<dbReference type="SMART" id="SM00866">
    <property type="entry name" value="UTRA"/>
    <property type="match status" value="1"/>
</dbReference>
<dbReference type="PANTHER" id="PTHR44846:SF1">
    <property type="entry name" value="MANNOSYL-D-GLYCERATE TRANSPORT_METABOLISM SYSTEM REPRESSOR MNGR-RELATED"/>
    <property type="match status" value="1"/>
</dbReference>
<evidence type="ECO:0000313" key="4">
    <source>
        <dbReference type="EMBL" id="QLL64703.1"/>
    </source>
</evidence>
<dbReference type="KEGG" id="emx:FKV68_25190"/>
<dbReference type="InterPro" id="IPR028978">
    <property type="entry name" value="Chorismate_lyase_/UTRA_dom_sf"/>
</dbReference>
<protein>
    <submittedName>
        <fullName evidence="4">GntR family transcriptional regulator</fullName>
    </submittedName>
</protein>
<geneLocation type="plasmid" evidence="5">
    <name>pemeittgr7c</name>
</geneLocation>
<dbReference type="PRINTS" id="PR00035">
    <property type="entry name" value="HTHGNTR"/>
</dbReference>
<dbReference type="InterPro" id="IPR000524">
    <property type="entry name" value="Tscrpt_reg_HTH_GntR"/>
</dbReference>
<dbReference type="FunFam" id="1.10.10.10:FF:000079">
    <property type="entry name" value="GntR family transcriptional regulator"/>
    <property type="match status" value="1"/>
</dbReference>
<keyword evidence="2" id="KW-0238">DNA-binding</keyword>
<evidence type="ECO:0000256" key="2">
    <source>
        <dbReference type="ARBA" id="ARBA00023125"/>
    </source>
</evidence>
<evidence type="ECO:0000256" key="3">
    <source>
        <dbReference type="ARBA" id="ARBA00023163"/>
    </source>
</evidence>
<dbReference type="Gene3D" id="3.40.1410.10">
    <property type="entry name" value="Chorismate lyase-like"/>
    <property type="match status" value="1"/>
</dbReference>
<dbReference type="PANTHER" id="PTHR44846">
    <property type="entry name" value="MANNOSYL-D-GLYCERATE TRANSPORT/METABOLISM SYSTEM REPRESSOR MNGR-RELATED"/>
    <property type="match status" value="1"/>
</dbReference>
<dbReference type="Proteomes" id="UP000510721">
    <property type="component" value="Plasmid pEmeITTGR7c"/>
</dbReference>
<dbReference type="InterPro" id="IPR011663">
    <property type="entry name" value="UTRA"/>
</dbReference>
<keyword evidence="3" id="KW-0804">Transcription</keyword>
<dbReference type="Gene3D" id="1.10.10.10">
    <property type="entry name" value="Winged helix-like DNA-binding domain superfamily/Winged helix DNA-binding domain"/>
    <property type="match status" value="1"/>
</dbReference>
<evidence type="ECO:0000256" key="1">
    <source>
        <dbReference type="ARBA" id="ARBA00023015"/>
    </source>
</evidence>
<dbReference type="InterPro" id="IPR050679">
    <property type="entry name" value="Bact_HTH_transcr_reg"/>
</dbReference>
<dbReference type="EMBL" id="CP041241">
    <property type="protein sequence ID" value="QLL64703.1"/>
    <property type="molecule type" value="Genomic_DNA"/>
</dbReference>
<dbReference type="CDD" id="cd07377">
    <property type="entry name" value="WHTH_GntR"/>
    <property type="match status" value="1"/>
</dbReference>
<dbReference type="GO" id="GO:0003700">
    <property type="term" value="F:DNA-binding transcription factor activity"/>
    <property type="evidence" value="ECO:0007669"/>
    <property type="project" value="InterPro"/>
</dbReference>
<dbReference type="InterPro" id="IPR036388">
    <property type="entry name" value="WH-like_DNA-bd_sf"/>
</dbReference>
<dbReference type="SUPFAM" id="SSF64288">
    <property type="entry name" value="Chorismate lyase-like"/>
    <property type="match status" value="1"/>
</dbReference>